<protein>
    <submittedName>
        <fullName evidence="4">Uncharacterized protein</fullName>
    </submittedName>
</protein>
<dbReference type="PANTHER" id="PTHR48043">
    <property type="entry name" value="EG:EG0003.4 PROTEIN-RELATED"/>
    <property type="match status" value="1"/>
</dbReference>
<evidence type="ECO:0000313" key="4">
    <source>
        <dbReference type="EMBL" id="KAJ8974389.1"/>
    </source>
</evidence>
<dbReference type="InterPro" id="IPR002213">
    <property type="entry name" value="UDP_glucos_trans"/>
</dbReference>
<dbReference type="EMBL" id="JAPWTJ010001005">
    <property type="protein sequence ID" value="KAJ8974389.1"/>
    <property type="molecule type" value="Genomic_DNA"/>
</dbReference>
<keyword evidence="3" id="KW-0808">Transferase</keyword>
<evidence type="ECO:0000256" key="1">
    <source>
        <dbReference type="ARBA" id="ARBA00009995"/>
    </source>
</evidence>
<evidence type="ECO:0000256" key="2">
    <source>
        <dbReference type="ARBA" id="ARBA00022676"/>
    </source>
</evidence>
<dbReference type="InterPro" id="IPR050271">
    <property type="entry name" value="UDP-glycosyltransferase"/>
</dbReference>
<keyword evidence="2" id="KW-0328">Glycosyltransferase</keyword>
<comment type="caution">
    <text evidence="4">The sequence shown here is derived from an EMBL/GenBank/DDBJ whole genome shotgun (WGS) entry which is preliminary data.</text>
</comment>
<proteinExistence type="inferred from homology"/>
<comment type="similarity">
    <text evidence="1">Belongs to the UDP-glycosyltransferase family.</text>
</comment>
<dbReference type="PANTHER" id="PTHR48043:SF159">
    <property type="entry name" value="EG:EG0003.4 PROTEIN-RELATED"/>
    <property type="match status" value="1"/>
</dbReference>
<sequence>MVTKYLIAASLFLSSTFGANILGVIPLPYYSHHIAFAELWRELSLRGHNVTVITSFPAKDPTVTNLTEIDVSFTKKHLKHTKENGGVKITMWNGYKTMNKLLEHVNEDLLTYPRVQELIHNNKHHFDVVLVDYLFPEYLTFGKIYNCPNIVISSMEMCHSFQRVMGNPIHPATNPHFLTPMVPPLSFQERFSSTIYMWYLWYYHTYDYFPSRERFLREYFNSSDSFWKLLRSVDLMMVTSNPALRGGRAFGPATIEIGGQRKVIAKPLSVVYVAYLGFPKFINPVPVRKLLPSTRDELHYRSIRQLTVNIGINTKEKSKLWNPATCPDNAALKRSMNCTKGRFTRP</sequence>
<dbReference type="Pfam" id="PF00201">
    <property type="entry name" value="UDPGT"/>
    <property type="match status" value="1"/>
</dbReference>
<accession>A0ABQ9J8F6</accession>
<dbReference type="Proteomes" id="UP001162164">
    <property type="component" value="Unassembled WGS sequence"/>
</dbReference>
<name>A0ABQ9J8F6_9CUCU</name>
<gene>
    <name evidence="4" type="ORF">NQ317_006168</name>
</gene>
<dbReference type="SUPFAM" id="SSF53756">
    <property type="entry name" value="UDP-Glycosyltransferase/glycogen phosphorylase"/>
    <property type="match status" value="1"/>
</dbReference>
<reference evidence="4" key="1">
    <citation type="journal article" date="2023" name="Insect Mol. Biol.">
        <title>Genome sequencing provides insights into the evolution of gene families encoding plant cell wall-degrading enzymes in longhorned beetles.</title>
        <authorList>
            <person name="Shin N.R."/>
            <person name="Okamura Y."/>
            <person name="Kirsch R."/>
            <person name="Pauchet Y."/>
        </authorList>
    </citation>
    <scope>NUCLEOTIDE SEQUENCE</scope>
    <source>
        <strain evidence="4">MMC_N1</strain>
    </source>
</reference>
<dbReference type="Gene3D" id="3.40.50.2000">
    <property type="entry name" value="Glycogen Phosphorylase B"/>
    <property type="match status" value="1"/>
</dbReference>
<evidence type="ECO:0000313" key="5">
    <source>
        <dbReference type="Proteomes" id="UP001162164"/>
    </source>
</evidence>
<keyword evidence="5" id="KW-1185">Reference proteome</keyword>
<organism evidence="4 5">
    <name type="scientific">Molorchus minor</name>
    <dbReference type="NCBI Taxonomy" id="1323400"/>
    <lineage>
        <taxon>Eukaryota</taxon>
        <taxon>Metazoa</taxon>
        <taxon>Ecdysozoa</taxon>
        <taxon>Arthropoda</taxon>
        <taxon>Hexapoda</taxon>
        <taxon>Insecta</taxon>
        <taxon>Pterygota</taxon>
        <taxon>Neoptera</taxon>
        <taxon>Endopterygota</taxon>
        <taxon>Coleoptera</taxon>
        <taxon>Polyphaga</taxon>
        <taxon>Cucujiformia</taxon>
        <taxon>Chrysomeloidea</taxon>
        <taxon>Cerambycidae</taxon>
        <taxon>Lamiinae</taxon>
        <taxon>Monochamini</taxon>
        <taxon>Molorchus</taxon>
    </lineage>
</organism>
<evidence type="ECO:0000256" key="3">
    <source>
        <dbReference type="ARBA" id="ARBA00022679"/>
    </source>
</evidence>